<keyword evidence="3" id="KW-1185">Reference proteome</keyword>
<gene>
    <name evidence="2" type="ordered locus">Metbo_1924</name>
</gene>
<name>F0TAZ8_METLA</name>
<proteinExistence type="predicted"/>
<evidence type="ECO:0000259" key="1">
    <source>
        <dbReference type="Pfam" id="PF05239"/>
    </source>
</evidence>
<feature type="domain" description="PRC-barrel" evidence="1">
    <location>
        <begin position="2"/>
        <end position="71"/>
    </location>
</feature>
<dbReference type="HOGENOM" id="CLU_184949_1_0_2"/>
<dbReference type="RefSeq" id="WP_013645495.1">
    <property type="nucleotide sequence ID" value="NC_015216.1"/>
</dbReference>
<dbReference type="SUPFAM" id="SSF50346">
    <property type="entry name" value="PRC-barrel domain"/>
    <property type="match status" value="1"/>
</dbReference>
<dbReference type="Proteomes" id="UP000007490">
    <property type="component" value="Chromosome"/>
</dbReference>
<evidence type="ECO:0000313" key="2">
    <source>
        <dbReference type="EMBL" id="ADZ10144.1"/>
    </source>
</evidence>
<accession>F0TAZ8</accession>
<evidence type="ECO:0000313" key="3">
    <source>
        <dbReference type="Proteomes" id="UP000007490"/>
    </source>
</evidence>
<reference evidence="2 3" key="2">
    <citation type="journal article" date="2014" name="Int. J. Syst. Evol. Microbiol.">
        <title>Methanobacterium paludis sp. nov. and a novel strain of Methanobacterium lacus isolated from northern peatlands.</title>
        <authorList>
            <person name="Cadillo-Quiroz H."/>
            <person name="Brauer S.L."/>
            <person name="Goodson N."/>
            <person name="Yavitt J.B."/>
            <person name="Zinder S.H."/>
        </authorList>
    </citation>
    <scope>NUCLEOTIDE SEQUENCE [LARGE SCALE GENOMIC DNA]</scope>
    <source>
        <strain evidence="2 3">AL-21</strain>
    </source>
</reference>
<dbReference type="eggNOG" id="arCOG02155">
    <property type="taxonomic scope" value="Archaea"/>
</dbReference>
<organism evidence="2 3">
    <name type="scientific">Methanobacterium lacus (strain AL-21)</name>
    <dbReference type="NCBI Taxonomy" id="877455"/>
    <lineage>
        <taxon>Archaea</taxon>
        <taxon>Methanobacteriati</taxon>
        <taxon>Methanobacteriota</taxon>
        <taxon>Methanomada group</taxon>
        <taxon>Methanobacteria</taxon>
        <taxon>Methanobacteriales</taxon>
        <taxon>Methanobacteriaceae</taxon>
        <taxon>Methanobacterium</taxon>
    </lineage>
</organism>
<dbReference type="GeneID" id="10278382"/>
<dbReference type="OrthoDB" id="77776at2157"/>
<dbReference type="Pfam" id="PF05239">
    <property type="entry name" value="PRC"/>
    <property type="match status" value="1"/>
</dbReference>
<sequence length="77" mass="8677">MNVSEFLGTRVFDKNGFEIGKISDMLINPKEGVINFISISTGEFGIRRKDVQIKPSDVKVMGDYLLLNLAREDLDID</sequence>
<dbReference type="InterPro" id="IPR011033">
    <property type="entry name" value="PRC_barrel-like_sf"/>
</dbReference>
<protein>
    <submittedName>
        <fullName evidence="2">PRC-barrel domain protein</fullName>
    </submittedName>
</protein>
<dbReference type="Gene3D" id="2.30.30.240">
    <property type="entry name" value="PRC-barrel domain"/>
    <property type="match status" value="1"/>
</dbReference>
<reference evidence="3" key="1">
    <citation type="submission" date="2011-02" db="EMBL/GenBank/DDBJ databases">
        <title>Complete sequence of Methanobacterium sp. AL-21.</title>
        <authorList>
            <consortium name="US DOE Joint Genome Institute"/>
            <person name="Lucas S."/>
            <person name="Copeland A."/>
            <person name="Lapidus A."/>
            <person name="Cheng J.-F."/>
            <person name="Goodwin L."/>
            <person name="Pitluck S."/>
            <person name="Chertkov O."/>
            <person name="Detter J.C."/>
            <person name="Han C."/>
            <person name="Tapia R."/>
            <person name="Land M."/>
            <person name="Hauser L."/>
            <person name="Kyrpides N."/>
            <person name="Ivanova N."/>
            <person name="Mikhailova N."/>
            <person name="Pagani I."/>
            <person name="Cadillo-Quiroz H."/>
            <person name="Imachi H."/>
            <person name="Zinder S."/>
            <person name="Liu W."/>
            <person name="Woyke T."/>
        </authorList>
    </citation>
    <scope>NUCLEOTIDE SEQUENCE [LARGE SCALE GENOMIC DNA]</scope>
    <source>
        <strain evidence="3">AL-21</strain>
    </source>
</reference>
<dbReference type="KEGG" id="mel:Metbo_1924"/>
<dbReference type="STRING" id="877455.Metbo_1924"/>
<dbReference type="AlphaFoldDB" id="F0TAZ8"/>
<dbReference type="InterPro" id="IPR027275">
    <property type="entry name" value="PRC-brl_dom"/>
</dbReference>
<dbReference type="EMBL" id="CP002551">
    <property type="protein sequence ID" value="ADZ10144.1"/>
    <property type="molecule type" value="Genomic_DNA"/>
</dbReference>